<keyword evidence="2" id="KW-1185">Reference proteome</keyword>
<dbReference type="RefSeq" id="XP_047764433.1">
    <property type="nucleotide sequence ID" value="XM_047909489.1"/>
</dbReference>
<accession>A0A9Q8URT8</accession>
<dbReference type="KEGG" id="ffu:CLAFUR5_10341"/>
<reference evidence="1" key="2">
    <citation type="journal article" date="2022" name="Microb. Genom.">
        <title>A chromosome-scale genome assembly of the tomato pathogen Cladosporium fulvum reveals a compartmentalized genome architecture and the presence of a dispensable chromosome.</title>
        <authorList>
            <person name="Zaccaron A.Z."/>
            <person name="Chen L.H."/>
            <person name="Samaras A."/>
            <person name="Stergiopoulos I."/>
        </authorList>
    </citation>
    <scope>NUCLEOTIDE SEQUENCE</scope>
    <source>
        <strain evidence="1">Race5_Kim</strain>
    </source>
</reference>
<name>A0A9Q8URT8_PASFU</name>
<sequence>MACVDNFQQSGFEQYHDAMAMRRSSIQRMTKSSSALLQVKEDKKPITFRVYESQQPQTQAKQPSRHSFVKRCSQIATGCRRSITSTYTAQQAPKLAQWIQRLPPHPVDYEAFLESAMEEAVGQLVCGPDSAAEELELGYNYDTLEDALPQSWVRVRAQLVECKGRSWIAASVMSRVDPEERPETYAYGKWQLVNTRKYY</sequence>
<proteinExistence type="predicted"/>
<reference evidence="1" key="1">
    <citation type="submission" date="2021-12" db="EMBL/GenBank/DDBJ databases">
        <authorList>
            <person name="Zaccaron A."/>
            <person name="Stergiopoulos I."/>
        </authorList>
    </citation>
    <scope>NUCLEOTIDE SEQUENCE</scope>
    <source>
        <strain evidence="1">Race5_Kim</strain>
    </source>
</reference>
<dbReference type="GeneID" id="71990219"/>
<dbReference type="EMBL" id="CP090169">
    <property type="protein sequence ID" value="UJO20067.1"/>
    <property type="molecule type" value="Genomic_DNA"/>
</dbReference>
<gene>
    <name evidence="1" type="ORF">CLAFUR5_10341</name>
</gene>
<organism evidence="1 2">
    <name type="scientific">Passalora fulva</name>
    <name type="common">Tomato leaf mold</name>
    <name type="synonym">Cladosporium fulvum</name>
    <dbReference type="NCBI Taxonomy" id="5499"/>
    <lineage>
        <taxon>Eukaryota</taxon>
        <taxon>Fungi</taxon>
        <taxon>Dikarya</taxon>
        <taxon>Ascomycota</taxon>
        <taxon>Pezizomycotina</taxon>
        <taxon>Dothideomycetes</taxon>
        <taxon>Dothideomycetidae</taxon>
        <taxon>Mycosphaerellales</taxon>
        <taxon>Mycosphaerellaceae</taxon>
        <taxon>Fulvia</taxon>
    </lineage>
</organism>
<dbReference type="AlphaFoldDB" id="A0A9Q8URT8"/>
<protein>
    <submittedName>
        <fullName evidence="1">Uncharacterized protein</fullName>
    </submittedName>
</protein>
<evidence type="ECO:0000313" key="1">
    <source>
        <dbReference type="EMBL" id="UJO20067.1"/>
    </source>
</evidence>
<dbReference type="Proteomes" id="UP000756132">
    <property type="component" value="Chromosome 7"/>
</dbReference>
<dbReference type="OrthoDB" id="3632177at2759"/>
<evidence type="ECO:0000313" key="2">
    <source>
        <dbReference type="Proteomes" id="UP000756132"/>
    </source>
</evidence>